<evidence type="ECO:0000259" key="1">
    <source>
        <dbReference type="Pfam" id="PF00107"/>
    </source>
</evidence>
<dbReference type="EMBL" id="OX465084">
    <property type="protein sequence ID" value="CAI9295832.1"/>
    <property type="molecule type" value="Genomic_DNA"/>
</dbReference>
<evidence type="ECO:0000313" key="3">
    <source>
        <dbReference type="Proteomes" id="UP001177003"/>
    </source>
</evidence>
<dbReference type="InterPro" id="IPR013149">
    <property type="entry name" value="ADH-like_C"/>
</dbReference>
<dbReference type="Pfam" id="PF00107">
    <property type="entry name" value="ADH_zinc_N"/>
    <property type="match status" value="1"/>
</dbReference>
<dbReference type="Proteomes" id="UP001177003">
    <property type="component" value="Chromosome 8"/>
</dbReference>
<proteinExistence type="predicted"/>
<feature type="domain" description="Alcohol dehydrogenase-like C-terminal" evidence="1">
    <location>
        <begin position="12"/>
        <end position="107"/>
    </location>
</feature>
<accession>A0AA35ZQ22</accession>
<dbReference type="PANTHER" id="PTHR43677:SF4">
    <property type="entry name" value="QUINONE OXIDOREDUCTASE-LIKE PROTEIN 2"/>
    <property type="match status" value="1"/>
</dbReference>
<dbReference type="PANTHER" id="PTHR43677">
    <property type="entry name" value="SHORT-CHAIN DEHYDROGENASE/REDUCTASE"/>
    <property type="match status" value="1"/>
</dbReference>
<organism evidence="2 3">
    <name type="scientific">Lactuca saligna</name>
    <name type="common">Willowleaf lettuce</name>
    <dbReference type="NCBI Taxonomy" id="75948"/>
    <lineage>
        <taxon>Eukaryota</taxon>
        <taxon>Viridiplantae</taxon>
        <taxon>Streptophyta</taxon>
        <taxon>Embryophyta</taxon>
        <taxon>Tracheophyta</taxon>
        <taxon>Spermatophyta</taxon>
        <taxon>Magnoliopsida</taxon>
        <taxon>eudicotyledons</taxon>
        <taxon>Gunneridae</taxon>
        <taxon>Pentapetalae</taxon>
        <taxon>asterids</taxon>
        <taxon>campanulids</taxon>
        <taxon>Asterales</taxon>
        <taxon>Asteraceae</taxon>
        <taxon>Cichorioideae</taxon>
        <taxon>Cichorieae</taxon>
        <taxon>Lactucinae</taxon>
        <taxon>Lactuca</taxon>
    </lineage>
</organism>
<dbReference type="SUPFAM" id="SSF51735">
    <property type="entry name" value="NAD(P)-binding Rossmann-fold domains"/>
    <property type="match status" value="1"/>
</dbReference>
<dbReference type="AlphaFoldDB" id="A0AA35ZQ22"/>
<name>A0AA35ZQ22_LACSI</name>
<reference evidence="2" key="1">
    <citation type="submission" date="2023-04" db="EMBL/GenBank/DDBJ databases">
        <authorList>
            <person name="Vijverberg K."/>
            <person name="Xiong W."/>
            <person name="Schranz E."/>
        </authorList>
    </citation>
    <scope>NUCLEOTIDE SEQUENCE</scope>
</reference>
<dbReference type="Gene3D" id="3.40.50.720">
    <property type="entry name" value="NAD(P)-binding Rossmann-like Domain"/>
    <property type="match status" value="1"/>
</dbReference>
<dbReference type="GO" id="GO:0016491">
    <property type="term" value="F:oxidoreductase activity"/>
    <property type="evidence" value="ECO:0007669"/>
    <property type="project" value="TreeGrafter"/>
</dbReference>
<evidence type="ECO:0000313" key="2">
    <source>
        <dbReference type="EMBL" id="CAI9295832.1"/>
    </source>
</evidence>
<keyword evidence="3" id="KW-1185">Reference proteome</keyword>
<protein>
    <recommendedName>
        <fullName evidence="1">Alcohol dehydrogenase-like C-terminal domain-containing protein</fullName>
    </recommendedName>
</protein>
<dbReference type="InterPro" id="IPR036291">
    <property type="entry name" value="NAD(P)-bd_dom_sf"/>
</dbReference>
<dbReference type="InterPro" id="IPR051397">
    <property type="entry name" value="Zn-ADH-like_protein"/>
</dbReference>
<sequence>MVPLPLLLLGTEKVEFLKSMGVDHVVDLSKGGVIESVKSFLKTKKLKGVDVVYDPVGGKLMKESMKLLNWGAQILVIGFASGEVPVIPANIALVKNWTIHGLYWGSYKRLIYICNSYKLQEANLKFSDIKDRKVIGKVMITFNDPKSITTKLWTKTYANSVESSPYKTIVSAMLF</sequence>
<gene>
    <name evidence="2" type="ORF">LSALG_LOCUS34750</name>
</gene>